<name>A0A8T2PV63_9TELE</name>
<proteinExistence type="predicted"/>
<evidence type="ECO:0000313" key="3">
    <source>
        <dbReference type="Proteomes" id="UP000824540"/>
    </source>
</evidence>
<dbReference type="Gene3D" id="2.60.120.200">
    <property type="match status" value="1"/>
</dbReference>
<evidence type="ECO:0000313" key="2">
    <source>
        <dbReference type="EMBL" id="KAG9355116.1"/>
    </source>
</evidence>
<dbReference type="AlphaFoldDB" id="A0A8T2PV63"/>
<feature type="signal peptide" evidence="1">
    <location>
        <begin position="1"/>
        <end position="25"/>
    </location>
</feature>
<dbReference type="CDD" id="cd00110">
    <property type="entry name" value="LamG"/>
    <property type="match status" value="1"/>
</dbReference>
<dbReference type="OrthoDB" id="9026019at2759"/>
<dbReference type="Proteomes" id="UP000824540">
    <property type="component" value="Unassembled WGS sequence"/>
</dbReference>
<dbReference type="InterPro" id="IPR001791">
    <property type="entry name" value="Laminin_G"/>
</dbReference>
<sequence length="103" mass="11517">MGLYFLRWLFWNGLVLQLMSKLAHGASFYGDSFVHLKLMASSTHTSLHIRFRTSSHDGLLFLAVGQTDYLQVELVSGLLQVNGPKPIPRLPLALCKPTLPEAH</sequence>
<organism evidence="2 3">
    <name type="scientific">Albula glossodonta</name>
    <name type="common">roundjaw bonefish</name>
    <dbReference type="NCBI Taxonomy" id="121402"/>
    <lineage>
        <taxon>Eukaryota</taxon>
        <taxon>Metazoa</taxon>
        <taxon>Chordata</taxon>
        <taxon>Craniata</taxon>
        <taxon>Vertebrata</taxon>
        <taxon>Euteleostomi</taxon>
        <taxon>Actinopterygii</taxon>
        <taxon>Neopterygii</taxon>
        <taxon>Teleostei</taxon>
        <taxon>Albuliformes</taxon>
        <taxon>Albulidae</taxon>
        <taxon>Albula</taxon>
    </lineage>
</organism>
<evidence type="ECO:0000256" key="1">
    <source>
        <dbReference type="SAM" id="SignalP"/>
    </source>
</evidence>
<dbReference type="EMBL" id="JAFBMS010000002">
    <property type="protein sequence ID" value="KAG9355116.1"/>
    <property type="molecule type" value="Genomic_DNA"/>
</dbReference>
<keyword evidence="3" id="KW-1185">Reference proteome</keyword>
<dbReference type="SUPFAM" id="SSF49899">
    <property type="entry name" value="Concanavalin A-like lectins/glucanases"/>
    <property type="match status" value="1"/>
</dbReference>
<protein>
    <submittedName>
        <fullName evidence="2">Uncharacterized protein</fullName>
    </submittedName>
</protein>
<reference evidence="2" key="1">
    <citation type="thesis" date="2021" institute="BYU ScholarsArchive" country="Provo, UT, USA">
        <title>Applications of and Algorithms for Genome Assembly and Genomic Analyses with an Emphasis on Marine Teleosts.</title>
        <authorList>
            <person name="Pickett B.D."/>
        </authorList>
    </citation>
    <scope>NUCLEOTIDE SEQUENCE</scope>
    <source>
        <strain evidence="2">HI-2016</strain>
    </source>
</reference>
<dbReference type="InterPro" id="IPR013320">
    <property type="entry name" value="ConA-like_dom_sf"/>
</dbReference>
<gene>
    <name evidence="2" type="ORF">JZ751_001829</name>
</gene>
<keyword evidence="1" id="KW-0732">Signal</keyword>
<comment type="caution">
    <text evidence="2">The sequence shown here is derived from an EMBL/GenBank/DDBJ whole genome shotgun (WGS) entry which is preliminary data.</text>
</comment>
<feature type="chain" id="PRO_5035749898" evidence="1">
    <location>
        <begin position="26"/>
        <end position="103"/>
    </location>
</feature>
<accession>A0A8T2PV63</accession>